<evidence type="ECO:0000256" key="1">
    <source>
        <dbReference type="SAM" id="Phobius"/>
    </source>
</evidence>
<proteinExistence type="predicted"/>
<organism evidence="2 3">
    <name type="scientific">Methanoculleus thermophilus</name>
    <dbReference type="NCBI Taxonomy" id="2200"/>
    <lineage>
        <taxon>Archaea</taxon>
        <taxon>Methanobacteriati</taxon>
        <taxon>Methanobacteriota</taxon>
        <taxon>Stenosarchaea group</taxon>
        <taxon>Methanomicrobia</taxon>
        <taxon>Methanomicrobiales</taxon>
        <taxon>Methanomicrobiaceae</taxon>
        <taxon>Methanoculleus</taxon>
    </lineage>
</organism>
<gene>
    <name evidence="2" type="ORF">SAMN04488571_10754</name>
</gene>
<protein>
    <submittedName>
        <fullName evidence="2">Uncharacterized protein</fullName>
    </submittedName>
</protein>
<keyword evidence="1" id="KW-0812">Transmembrane</keyword>
<dbReference type="AlphaFoldDB" id="A0A1G9AXG7"/>
<evidence type="ECO:0000313" key="2">
    <source>
        <dbReference type="EMBL" id="SDK31305.1"/>
    </source>
</evidence>
<reference evidence="2 3" key="1">
    <citation type="submission" date="2016-10" db="EMBL/GenBank/DDBJ databases">
        <authorList>
            <person name="Varghese N."/>
            <person name="Submissions S."/>
        </authorList>
    </citation>
    <scope>NUCLEOTIDE SEQUENCE [LARGE SCALE GENOMIC DNA]</scope>
    <source>
        <strain evidence="2 3">DSM 2373</strain>
    </source>
</reference>
<evidence type="ECO:0000313" key="3">
    <source>
        <dbReference type="Proteomes" id="UP000326500"/>
    </source>
</evidence>
<name>A0A1G9AXG7_9EURY</name>
<keyword evidence="1" id="KW-0472">Membrane</keyword>
<dbReference type="STRING" id="2200.GCA_001571405_02034"/>
<keyword evidence="3" id="KW-1185">Reference proteome</keyword>
<keyword evidence="1" id="KW-1133">Transmembrane helix</keyword>
<dbReference type="EMBL" id="FNFT01000007">
    <property type="protein sequence ID" value="SDK31305.1"/>
    <property type="molecule type" value="Genomic_DNA"/>
</dbReference>
<dbReference type="OrthoDB" id="107812at2157"/>
<accession>A0A1G9AXG7</accession>
<feature type="transmembrane region" description="Helical" evidence="1">
    <location>
        <begin position="7"/>
        <end position="24"/>
    </location>
</feature>
<dbReference type="Proteomes" id="UP000326500">
    <property type="component" value="Unassembled WGS sequence"/>
</dbReference>
<dbReference type="RefSeq" id="WP_169795901.1">
    <property type="nucleotide sequence ID" value="NZ_BCNX01000010.1"/>
</dbReference>
<sequence length="58" mass="6356">MRSPVRWGVALTAIGVVIAVIAILTLPFLLIYGVPLIVLGLALIIWQGREEKIEAMQE</sequence>
<feature type="transmembrane region" description="Helical" evidence="1">
    <location>
        <begin position="30"/>
        <end position="46"/>
    </location>
</feature>